<evidence type="ECO:0000313" key="4">
    <source>
        <dbReference type="Proteomes" id="UP001501138"/>
    </source>
</evidence>
<feature type="transmembrane region" description="Helical" evidence="2">
    <location>
        <begin position="135"/>
        <end position="155"/>
    </location>
</feature>
<keyword evidence="2" id="KW-0472">Membrane</keyword>
<sequence>MSDTSRHSAPAPGLSNPGGQTPANGPTGADRVRQVVVLLGALLAVAGAALGSGAGGGQPVSEAADGALSADATIVAPGSPAFTIWTVIYVGLVLFAVVQALPGRADDARLRATAWWVLASMLLNAAWIGVVQAGWLWGSVAVIACLVAVLSVLLVRLVRLAPSRRLDMIVTDVTVGLYLGWVCVATLANTAAALAVSEVGGLGLGPSGWGAVLVVLGALVAVAVALFGARRPSITIPVGLAAGWGIAWIAVARVQGPLVDETVAVVATVAAVLAAATPVVLALRR</sequence>
<dbReference type="RefSeq" id="WP_344245109.1">
    <property type="nucleotide sequence ID" value="NZ_BAAAPM010000002.1"/>
</dbReference>
<protein>
    <recommendedName>
        <fullName evidence="5">TspO and MBR related proteins</fullName>
    </recommendedName>
</protein>
<feature type="transmembrane region" description="Helical" evidence="2">
    <location>
        <begin position="175"/>
        <end position="196"/>
    </location>
</feature>
<organism evidence="3 4">
    <name type="scientific">Isoptericola hypogeus</name>
    <dbReference type="NCBI Taxonomy" id="300179"/>
    <lineage>
        <taxon>Bacteria</taxon>
        <taxon>Bacillati</taxon>
        <taxon>Actinomycetota</taxon>
        <taxon>Actinomycetes</taxon>
        <taxon>Micrococcales</taxon>
        <taxon>Promicromonosporaceae</taxon>
        <taxon>Isoptericola</taxon>
    </lineage>
</organism>
<feature type="transmembrane region" description="Helical" evidence="2">
    <location>
        <begin position="110"/>
        <end position="129"/>
    </location>
</feature>
<feature type="transmembrane region" description="Helical" evidence="2">
    <location>
        <begin position="208"/>
        <end position="227"/>
    </location>
</feature>
<dbReference type="InterPro" id="IPR038330">
    <property type="entry name" value="TspO/MBR-related_sf"/>
</dbReference>
<keyword evidence="2" id="KW-0812">Transmembrane</keyword>
<proteinExistence type="predicted"/>
<accession>A0ABN2ISC2</accession>
<reference evidence="3 4" key="1">
    <citation type="journal article" date="2019" name="Int. J. Syst. Evol. Microbiol.">
        <title>The Global Catalogue of Microorganisms (GCM) 10K type strain sequencing project: providing services to taxonomists for standard genome sequencing and annotation.</title>
        <authorList>
            <consortium name="The Broad Institute Genomics Platform"/>
            <consortium name="The Broad Institute Genome Sequencing Center for Infectious Disease"/>
            <person name="Wu L."/>
            <person name="Ma J."/>
        </authorList>
    </citation>
    <scope>NUCLEOTIDE SEQUENCE [LARGE SCALE GENOMIC DNA]</scope>
    <source>
        <strain evidence="3 4">JCM 15589</strain>
    </source>
</reference>
<feature type="transmembrane region" description="Helical" evidence="2">
    <location>
        <begin position="234"/>
        <end position="251"/>
    </location>
</feature>
<name>A0ABN2ISC2_9MICO</name>
<comment type="caution">
    <text evidence="3">The sequence shown here is derived from an EMBL/GenBank/DDBJ whole genome shotgun (WGS) entry which is preliminary data.</text>
</comment>
<feature type="region of interest" description="Disordered" evidence="1">
    <location>
        <begin position="1"/>
        <end position="27"/>
    </location>
</feature>
<dbReference type="Proteomes" id="UP001501138">
    <property type="component" value="Unassembled WGS sequence"/>
</dbReference>
<dbReference type="Gene3D" id="1.20.1260.100">
    <property type="entry name" value="TspO/MBR protein"/>
    <property type="match status" value="1"/>
</dbReference>
<feature type="transmembrane region" description="Helical" evidence="2">
    <location>
        <begin position="35"/>
        <end position="54"/>
    </location>
</feature>
<evidence type="ECO:0000256" key="1">
    <source>
        <dbReference type="SAM" id="MobiDB-lite"/>
    </source>
</evidence>
<keyword evidence="4" id="KW-1185">Reference proteome</keyword>
<feature type="transmembrane region" description="Helical" evidence="2">
    <location>
        <begin position="263"/>
        <end position="283"/>
    </location>
</feature>
<dbReference type="EMBL" id="BAAAPM010000002">
    <property type="protein sequence ID" value="GAA1710800.1"/>
    <property type="molecule type" value="Genomic_DNA"/>
</dbReference>
<gene>
    <name evidence="3" type="ORF">GCM10009809_03960</name>
</gene>
<feature type="transmembrane region" description="Helical" evidence="2">
    <location>
        <begin position="74"/>
        <end position="98"/>
    </location>
</feature>
<evidence type="ECO:0008006" key="5">
    <source>
        <dbReference type="Google" id="ProtNLM"/>
    </source>
</evidence>
<evidence type="ECO:0000313" key="3">
    <source>
        <dbReference type="EMBL" id="GAA1710800.1"/>
    </source>
</evidence>
<keyword evidence="2" id="KW-1133">Transmembrane helix</keyword>
<evidence type="ECO:0000256" key="2">
    <source>
        <dbReference type="SAM" id="Phobius"/>
    </source>
</evidence>